<dbReference type="SUPFAM" id="SSF55347">
    <property type="entry name" value="Glyceraldehyde-3-phosphate dehydrogenase-like, C-terminal domain"/>
    <property type="match status" value="1"/>
</dbReference>
<dbReference type="InterPro" id="IPR036291">
    <property type="entry name" value="NAD(P)-bd_dom_sf"/>
</dbReference>
<dbReference type="InterPro" id="IPR000683">
    <property type="entry name" value="Gfo/Idh/MocA-like_OxRdtase_N"/>
</dbReference>
<evidence type="ECO:0000313" key="6">
    <source>
        <dbReference type="Proteomes" id="UP001218638"/>
    </source>
</evidence>
<dbReference type="SUPFAM" id="SSF51735">
    <property type="entry name" value="NAD(P)-binding Rossmann-fold domains"/>
    <property type="match status" value="1"/>
</dbReference>
<dbReference type="GO" id="GO:0016491">
    <property type="term" value="F:oxidoreductase activity"/>
    <property type="evidence" value="ECO:0007669"/>
    <property type="project" value="UniProtKB-KW"/>
</dbReference>
<protein>
    <submittedName>
        <fullName evidence="5">Gfo/Idh/MocA family oxidoreductase</fullName>
    </submittedName>
</protein>
<dbReference type="Pfam" id="PF22725">
    <property type="entry name" value="GFO_IDH_MocA_C3"/>
    <property type="match status" value="1"/>
</dbReference>
<dbReference type="InterPro" id="IPR050984">
    <property type="entry name" value="Gfo/Idh/MocA_domain"/>
</dbReference>
<evidence type="ECO:0000259" key="3">
    <source>
        <dbReference type="Pfam" id="PF01408"/>
    </source>
</evidence>
<dbReference type="PANTHER" id="PTHR22604">
    <property type="entry name" value="OXIDOREDUCTASES"/>
    <property type="match status" value="1"/>
</dbReference>
<gene>
    <name evidence="5" type="ORF">PXH66_09640</name>
</gene>
<comment type="similarity">
    <text evidence="1">Belongs to the Gfo/Idh/MocA family.</text>
</comment>
<keyword evidence="6" id="KW-1185">Reference proteome</keyword>
<dbReference type="Gene3D" id="3.40.50.720">
    <property type="entry name" value="NAD(P)-binding Rossmann-like Domain"/>
    <property type="match status" value="1"/>
</dbReference>
<dbReference type="InterPro" id="IPR055170">
    <property type="entry name" value="GFO_IDH_MocA-like_dom"/>
</dbReference>
<name>A0AAF0CS63_9BACT</name>
<dbReference type="EMBL" id="CP119075">
    <property type="protein sequence ID" value="WED67112.1"/>
    <property type="molecule type" value="Genomic_DNA"/>
</dbReference>
<accession>A0AAF0CS63</accession>
<dbReference type="Pfam" id="PF01408">
    <property type="entry name" value="GFO_IDH_MocA"/>
    <property type="match status" value="1"/>
</dbReference>
<sequence length="333" mass="35675">MSASTSSYPSAKLRWGVLGTGNIAGQFVDQLQAHDLNIVAAASRSAAKAAEFTAAKNIARSHGSYEALLADPEVDVVYISLPNQLHAEWSIKCAQAGKHILCEKPVALDAAELETVLTAVRAADVFFMEGFMYRFHPQWDLVHQLIADGRIGEVRSLHTSFSYNMGVNLENIRQSREAAGGGLMDVGCYCLSCMRQLVGTEPVDAHAVGHIGAESEVDEWAAGTLKFANGVVATFHTATRVGEPTLAAIYGDKGFIEVPKPWHPDASAATVRVVCGDDEETLTAGDGLALFAREALEVEQHLAARQAPKMTWANSLAQAALLAKLRKSIGLSF</sequence>
<dbReference type="RefSeq" id="WP_330931375.1">
    <property type="nucleotide sequence ID" value="NZ_CP119075.1"/>
</dbReference>
<evidence type="ECO:0000256" key="2">
    <source>
        <dbReference type="ARBA" id="ARBA00023002"/>
    </source>
</evidence>
<dbReference type="PANTHER" id="PTHR22604:SF105">
    <property type="entry name" value="TRANS-1,2-DIHYDROBENZENE-1,2-DIOL DEHYDROGENASE"/>
    <property type="match status" value="1"/>
</dbReference>
<dbReference type="Gene3D" id="3.30.360.10">
    <property type="entry name" value="Dihydrodipicolinate Reductase, domain 2"/>
    <property type="match status" value="1"/>
</dbReference>
<reference evidence="5" key="1">
    <citation type="submission" date="2023-03" db="EMBL/GenBank/DDBJ databases">
        <title>Lomoglobus Profundus gen. nov., sp. nov., a novel member of the phylum Verrucomicrobia, isolated from deep-marine sediment of South China Sea.</title>
        <authorList>
            <person name="Ahmad T."/>
            <person name="Ishaq S.E."/>
            <person name="Wang F."/>
        </authorList>
    </citation>
    <scope>NUCLEOTIDE SEQUENCE</scope>
    <source>
        <strain evidence="5">LMO-M01</strain>
    </source>
</reference>
<evidence type="ECO:0000259" key="4">
    <source>
        <dbReference type="Pfam" id="PF22725"/>
    </source>
</evidence>
<dbReference type="AlphaFoldDB" id="A0AAF0CS63"/>
<dbReference type="Proteomes" id="UP001218638">
    <property type="component" value="Chromosome"/>
</dbReference>
<dbReference type="GO" id="GO:0000166">
    <property type="term" value="F:nucleotide binding"/>
    <property type="evidence" value="ECO:0007669"/>
    <property type="project" value="InterPro"/>
</dbReference>
<feature type="domain" description="Gfo/Idh/MocA-like oxidoreductase N-terminal" evidence="3">
    <location>
        <begin position="13"/>
        <end position="131"/>
    </location>
</feature>
<keyword evidence="2" id="KW-0560">Oxidoreductase</keyword>
<dbReference type="KEGG" id="slom:PXH66_09640"/>
<evidence type="ECO:0000313" key="5">
    <source>
        <dbReference type="EMBL" id="WED67112.1"/>
    </source>
</evidence>
<evidence type="ECO:0000256" key="1">
    <source>
        <dbReference type="ARBA" id="ARBA00010928"/>
    </source>
</evidence>
<feature type="domain" description="GFO/IDH/MocA-like oxidoreductase" evidence="4">
    <location>
        <begin position="142"/>
        <end position="257"/>
    </location>
</feature>
<proteinExistence type="inferred from homology"/>
<organism evidence="5 6">
    <name type="scientific">Synoicihabitans lomoniglobus</name>
    <dbReference type="NCBI Taxonomy" id="2909285"/>
    <lineage>
        <taxon>Bacteria</taxon>
        <taxon>Pseudomonadati</taxon>
        <taxon>Verrucomicrobiota</taxon>
        <taxon>Opitutia</taxon>
        <taxon>Opitutales</taxon>
        <taxon>Opitutaceae</taxon>
        <taxon>Synoicihabitans</taxon>
    </lineage>
</organism>